<evidence type="ECO:0000256" key="1">
    <source>
        <dbReference type="SAM" id="MobiDB-lite"/>
    </source>
</evidence>
<dbReference type="Ensembl" id="ENSCCAT00000030769.1">
    <property type="protein sequence ID" value="ENSCCAP00000013338.1"/>
    <property type="gene ID" value="ENSCCAG00000024484.1"/>
</dbReference>
<feature type="region of interest" description="Disordered" evidence="1">
    <location>
        <begin position="1"/>
        <end position="20"/>
    </location>
</feature>
<keyword evidence="3" id="KW-1185">Reference proteome</keyword>
<proteinExistence type="predicted"/>
<dbReference type="OMA" id="YLLPCTR"/>
<sequence length="54" mass="6357">MVRGLFREEVTGDRASDKKVQKSRNKFLIWKVTFLLSHPNSHFSFCNSATNYKH</sequence>
<reference evidence="2" key="2">
    <citation type="submission" date="2025-09" db="UniProtKB">
        <authorList>
            <consortium name="Ensembl"/>
        </authorList>
    </citation>
    <scope>IDENTIFICATION</scope>
</reference>
<dbReference type="AlphaFoldDB" id="A0A2K5QBR2"/>
<organism evidence="2 3">
    <name type="scientific">Cebus imitator</name>
    <name type="common">Panamanian white-faced capuchin</name>
    <name type="synonym">Cebus capucinus imitator</name>
    <dbReference type="NCBI Taxonomy" id="2715852"/>
    <lineage>
        <taxon>Eukaryota</taxon>
        <taxon>Metazoa</taxon>
        <taxon>Chordata</taxon>
        <taxon>Craniata</taxon>
        <taxon>Vertebrata</taxon>
        <taxon>Euteleostomi</taxon>
        <taxon>Mammalia</taxon>
        <taxon>Eutheria</taxon>
        <taxon>Euarchontoglires</taxon>
        <taxon>Primates</taxon>
        <taxon>Haplorrhini</taxon>
        <taxon>Platyrrhini</taxon>
        <taxon>Cebidae</taxon>
        <taxon>Cebinae</taxon>
        <taxon>Cebus</taxon>
    </lineage>
</organism>
<protein>
    <submittedName>
        <fullName evidence="2">Uncharacterized protein</fullName>
    </submittedName>
</protein>
<evidence type="ECO:0000313" key="3">
    <source>
        <dbReference type="Proteomes" id="UP000233040"/>
    </source>
</evidence>
<name>A0A2K5QBR2_CEBIM</name>
<dbReference type="GeneTree" id="ENSGT00910000147632"/>
<accession>A0A2K5QBR2</accession>
<reference evidence="2" key="1">
    <citation type="submission" date="2025-08" db="UniProtKB">
        <authorList>
            <consortium name="Ensembl"/>
        </authorList>
    </citation>
    <scope>IDENTIFICATION</scope>
</reference>
<evidence type="ECO:0000313" key="2">
    <source>
        <dbReference type="Ensembl" id="ENSCCAP00000013338.1"/>
    </source>
</evidence>
<dbReference type="Proteomes" id="UP000233040">
    <property type="component" value="Unassembled WGS sequence"/>
</dbReference>